<gene>
    <name evidence="9" type="ORF">J4P90_16355</name>
</gene>
<dbReference type="PANTHER" id="PTHR46577">
    <property type="entry name" value="HTH-TYPE TRANSCRIPTIONAL REGULATORY PROTEIN GABR"/>
    <property type="match status" value="1"/>
</dbReference>
<dbReference type="Proteomes" id="UP000677611">
    <property type="component" value="Unassembled WGS sequence"/>
</dbReference>
<dbReference type="InterPro" id="IPR036390">
    <property type="entry name" value="WH_DNA-bd_sf"/>
</dbReference>
<comment type="similarity">
    <text evidence="2">In the C-terminal section; belongs to the class-I pyridoxal-phosphate-dependent aminotransferase family.</text>
</comment>
<dbReference type="SMART" id="SM00345">
    <property type="entry name" value="HTH_GNTR"/>
    <property type="match status" value="1"/>
</dbReference>
<sequence>MDLIIPLQLESQTPIYIQIYNYIKQEILKGTLPAGTRLPSHRNLALQLGVSRITVESAYQQLSAEGYVESKPKRGIFVTEVDMDVIPNKQQAPSTPYESQKKQTEPLYFDCSQGNIDQTAFPLSNWKRALHESLLQYENDLFTKEDPQGELILRTHIAKYLYHARGVHCTPNQIIIGAGTQPLLWLLLQLLGMQKSYAIENPGFHRIKTIIQSCGLPIHPVPLDEKGMNISSLSNCDANVAYVTPSHQFPYGMIMPLSRRLELLKWANDRSGYIIEDDYDGEFRYVGKPIPSLQGLDTNERVIYMGTFSKSFLPSLRMGYIVLPNHLLEVYKNLGGIFKQTVSKIQQFAFANFIQKGDWDRHLNRVRTLYKKKHHTLVKSISCQMGTSVDILGDQSGLHIVLRVHNGMNEQELIQSAAEKHVKLYPLSIYDSVNNLQKEAYVLLGFGGIPINTIETVVTLLKEAWFAKKNGPLQK</sequence>
<evidence type="ECO:0000256" key="1">
    <source>
        <dbReference type="ARBA" id="ARBA00001933"/>
    </source>
</evidence>
<dbReference type="Pfam" id="PF00155">
    <property type="entry name" value="Aminotran_1_2"/>
    <property type="match status" value="1"/>
</dbReference>
<comment type="caution">
    <text evidence="9">The sequence shown here is derived from an EMBL/GenBank/DDBJ whole genome shotgun (WGS) entry which is preliminary data.</text>
</comment>
<dbReference type="PANTHER" id="PTHR46577:SF1">
    <property type="entry name" value="HTH-TYPE TRANSCRIPTIONAL REGULATORY PROTEIN GABR"/>
    <property type="match status" value="1"/>
</dbReference>
<keyword evidence="3 9" id="KW-0032">Aminotransferase</keyword>
<keyword evidence="6" id="KW-0238">DNA-binding</keyword>
<evidence type="ECO:0000256" key="5">
    <source>
        <dbReference type="ARBA" id="ARBA00023015"/>
    </source>
</evidence>
<keyword evidence="7" id="KW-0804">Transcription</keyword>
<dbReference type="GO" id="GO:0008483">
    <property type="term" value="F:transaminase activity"/>
    <property type="evidence" value="ECO:0007669"/>
    <property type="project" value="UniProtKB-KW"/>
</dbReference>
<dbReference type="CDD" id="cd07377">
    <property type="entry name" value="WHTH_GntR"/>
    <property type="match status" value="1"/>
</dbReference>
<feature type="domain" description="HTH gntR-type" evidence="8">
    <location>
        <begin position="13"/>
        <end position="81"/>
    </location>
</feature>
<dbReference type="PRINTS" id="PR00035">
    <property type="entry name" value="HTHGNTR"/>
</dbReference>
<dbReference type="EMBL" id="JAGDQJ010000018">
    <property type="protein sequence ID" value="MBO1626789.1"/>
    <property type="molecule type" value="Genomic_DNA"/>
</dbReference>
<comment type="cofactor">
    <cofactor evidence="1">
        <name>pyridoxal 5'-phosphate</name>
        <dbReference type="ChEBI" id="CHEBI:597326"/>
    </cofactor>
</comment>
<keyword evidence="5" id="KW-0805">Transcription regulation</keyword>
<evidence type="ECO:0000256" key="2">
    <source>
        <dbReference type="ARBA" id="ARBA00005384"/>
    </source>
</evidence>
<evidence type="ECO:0000313" key="10">
    <source>
        <dbReference type="Proteomes" id="UP000677611"/>
    </source>
</evidence>
<proteinExistence type="inferred from homology"/>
<evidence type="ECO:0000256" key="3">
    <source>
        <dbReference type="ARBA" id="ARBA00022576"/>
    </source>
</evidence>
<evidence type="ECO:0000313" key="9">
    <source>
        <dbReference type="EMBL" id="MBO1626789.1"/>
    </source>
</evidence>
<dbReference type="Gene3D" id="3.40.640.10">
    <property type="entry name" value="Type I PLP-dependent aspartate aminotransferase-like (Major domain)"/>
    <property type="match status" value="1"/>
</dbReference>
<keyword evidence="4" id="KW-0663">Pyridoxal phosphate</keyword>
<organism evidence="9 10">
    <name type="scientific">Bacillus arachidis</name>
    <dbReference type="NCBI Taxonomy" id="2819290"/>
    <lineage>
        <taxon>Bacteria</taxon>
        <taxon>Bacillati</taxon>
        <taxon>Bacillota</taxon>
        <taxon>Bacilli</taxon>
        <taxon>Bacillales</taxon>
        <taxon>Bacillaceae</taxon>
        <taxon>Bacillus</taxon>
    </lineage>
</organism>
<dbReference type="InterPro" id="IPR004839">
    <property type="entry name" value="Aminotransferase_I/II_large"/>
</dbReference>
<keyword evidence="3 9" id="KW-0808">Transferase</keyword>
<dbReference type="Pfam" id="PF00392">
    <property type="entry name" value="GntR"/>
    <property type="match status" value="1"/>
</dbReference>
<evidence type="ECO:0000256" key="7">
    <source>
        <dbReference type="ARBA" id="ARBA00023163"/>
    </source>
</evidence>
<accession>A0ABS3P0R4</accession>
<name>A0ABS3P0R4_9BACI</name>
<evidence type="ECO:0000259" key="8">
    <source>
        <dbReference type="PROSITE" id="PS50949"/>
    </source>
</evidence>
<protein>
    <submittedName>
        <fullName evidence="9">PLP-dependent aminotransferase family protein</fullName>
    </submittedName>
</protein>
<dbReference type="InterPro" id="IPR051446">
    <property type="entry name" value="HTH_trans_reg/aminotransferase"/>
</dbReference>
<dbReference type="PROSITE" id="PS50949">
    <property type="entry name" value="HTH_GNTR"/>
    <property type="match status" value="1"/>
</dbReference>
<dbReference type="InterPro" id="IPR000524">
    <property type="entry name" value="Tscrpt_reg_HTH_GntR"/>
</dbReference>
<dbReference type="Gene3D" id="1.10.10.10">
    <property type="entry name" value="Winged helix-like DNA-binding domain superfamily/Winged helix DNA-binding domain"/>
    <property type="match status" value="1"/>
</dbReference>
<dbReference type="CDD" id="cd00609">
    <property type="entry name" value="AAT_like"/>
    <property type="match status" value="1"/>
</dbReference>
<evidence type="ECO:0000256" key="6">
    <source>
        <dbReference type="ARBA" id="ARBA00023125"/>
    </source>
</evidence>
<keyword evidence="10" id="KW-1185">Reference proteome</keyword>
<evidence type="ECO:0000256" key="4">
    <source>
        <dbReference type="ARBA" id="ARBA00022898"/>
    </source>
</evidence>
<dbReference type="InterPro" id="IPR015421">
    <property type="entry name" value="PyrdxlP-dep_Trfase_major"/>
</dbReference>
<dbReference type="InterPro" id="IPR036388">
    <property type="entry name" value="WH-like_DNA-bd_sf"/>
</dbReference>
<dbReference type="SUPFAM" id="SSF46785">
    <property type="entry name" value="Winged helix' DNA-binding domain"/>
    <property type="match status" value="1"/>
</dbReference>
<dbReference type="SUPFAM" id="SSF53383">
    <property type="entry name" value="PLP-dependent transferases"/>
    <property type="match status" value="1"/>
</dbReference>
<reference evidence="9 10" key="1">
    <citation type="submission" date="2021-03" db="EMBL/GenBank/DDBJ databases">
        <title>Identification of novel Bacillus strains.</title>
        <authorList>
            <person name="Xiao Z."/>
            <person name="Li Y."/>
            <person name="Shen J."/>
        </authorList>
    </citation>
    <scope>NUCLEOTIDE SEQUENCE [LARGE SCALE GENOMIC DNA]</scope>
    <source>
        <strain evidence="9 10">SY8</strain>
    </source>
</reference>
<dbReference type="InterPro" id="IPR015424">
    <property type="entry name" value="PyrdxlP-dep_Trfase"/>
</dbReference>
<dbReference type="RefSeq" id="WP_208018332.1">
    <property type="nucleotide sequence ID" value="NZ_JAGDQJ010000018.1"/>
</dbReference>